<evidence type="ECO:0000256" key="2">
    <source>
        <dbReference type="ARBA" id="ARBA00023043"/>
    </source>
</evidence>
<protein>
    <submittedName>
        <fullName evidence="4">Ankyrin repeat</fullName>
    </submittedName>
</protein>
<gene>
    <name evidence="4" type="ORF">SAMN06265370_10168</name>
</gene>
<dbReference type="SUPFAM" id="SSF48403">
    <property type="entry name" value="Ankyrin repeat"/>
    <property type="match status" value="1"/>
</dbReference>
<feature type="repeat" description="ANK" evidence="3">
    <location>
        <begin position="251"/>
        <end position="283"/>
    </location>
</feature>
<keyword evidence="2 3" id="KW-0040">ANK repeat</keyword>
<dbReference type="Proteomes" id="UP000198417">
    <property type="component" value="Unassembled WGS sequence"/>
</dbReference>
<organism evidence="4 5">
    <name type="scientific">Puniceibacterium sediminis</name>
    <dbReference type="NCBI Taxonomy" id="1608407"/>
    <lineage>
        <taxon>Bacteria</taxon>
        <taxon>Pseudomonadati</taxon>
        <taxon>Pseudomonadota</taxon>
        <taxon>Alphaproteobacteria</taxon>
        <taxon>Rhodobacterales</taxon>
        <taxon>Paracoccaceae</taxon>
        <taxon>Puniceibacterium</taxon>
    </lineage>
</organism>
<keyword evidence="1" id="KW-0677">Repeat</keyword>
<sequence length="516" mass="56149">MALSPAFPTDITLDSLRRDAKALKKAHAARAPGALERLKAHVPRADLGALKHADFLHVIAREHDFESWPRLKLAAETIGMDRAARQQRLKVALFHGHGWAAEQLLDETPDLADGLFGLQCALYDRAAVVSALARDPGLAVQTFGPRRPILHLAFSKWIKQRPDLEADMLAVAEALKTAGADVNDGYAAEAAPDRALSALYGALGHSDNMVLARWFLDHRADPNDGESLYHATELGHHDGLRMLLAHGADPKGTNALLRAMDFDDVAAVRMLLEHGAQPDDFDDTDAVDVQPWTIPALHHAARRGSGVEMVALLLEHGADPARPYQGVSAYSYARVHGNRIVADAIEERGAAIPLTREEKLLAQAADGDLRPGIFIDPDKLPEAYRTILRQILHLPGRLDHIRRLVGLGVEYDGTDSEGLTPVQVAGWSGLPEVLEYFLSLRPDLSHVNGYGGTLLSTIIHGSENNLQQDGRDYLACLELALRQGVALPRKMIGQAGREDVAAFLEAWAEAHPGQVV</sequence>
<dbReference type="PANTHER" id="PTHR24189">
    <property type="entry name" value="MYOTROPHIN"/>
    <property type="match status" value="1"/>
</dbReference>
<evidence type="ECO:0000313" key="4">
    <source>
        <dbReference type="EMBL" id="SNR25049.1"/>
    </source>
</evidence>
<dbReference type="PROSITE" id="PS50088">
    <property type="entry name" value="ANK_REPEAT"/>
    <property type="match status" value="1"/>
</dbReference>
<keyword evidence="5" id="KW-1185">Reference proteome</keyword>
<dbReference type="InterPro" id="IPR050745">
    <property type="entry name" value="Multifunctional_regulatory"/>
</dbReference>
<dbReference type="InterPro" id="IPR002110">
    <property type="entry name" value="Ankyrin_rpt"/>
</dbReference>
<dbReference type="RefSeq" id="WP_089268531.1">
    <property type="nucleotide sequence ID" value="NZ_FZNN01000001.1"/>
</dbReference>
<proteinExistence type="predicted"/>
<dbReference type="EMBL" id="FZNN01000001">
    <property type="protein sequence ID" value="SNR25049.1"/>
    <property type="molecule type" value="Genomic_DNA"/>
</dbReference>
<dbReference type="Gene3D" id="1.25.40.20">
    <property type="entry name" value="Ankyrin repeat-containing domain"/>
    <property type="match status" value="3"/>
</dbReference>
<accession>A0A238UUZ8</accession>
<dbReference type="Pfam" id="PF00023">
    <property type="entry name" value="Ank"/>
    <property type="match status" value="1"/>
</dbReference>
<dbReference type="InterPro" id="IPR036770">
    <property type="entry name" value="Ankyrin_rpt-contain_sf"/>
</dbReference>
<evidence type="ECO:0000256" key="3">
    <source>
        <dbReference type="PROSITE-ProRule" id="PRU00023"/>
    </source>
</evidence>
<name>A0A238UUZ8_9RHOB</name>
<evidence type="ECO:0000313" key="5">
    <source>
        <dbReference type="Proteomes" id="UP000198417"/>
    </source>
</evidence>
<reference evidence="4 5" key="1">
    <citation type="submission" date="2017-06" db="EMBL/GenBank/DDBJ databases">
        <authorList>
            <person name="Kim H.J."/>
            <person name="Triplett B.A."/>
        </authorList>
    </citation>
    <scope>NUCLEOTIDE SEQUENCE [LARGE SCALE GENOMIC DNA]</scope>
    <source>
        <strain evidence="4 5">DSM 29052</strain>
    </source>
</reference>
<dbReference type="AlphaFoldDB" id="A0A238UUZ8"/>
<dbReference type="Pfam" id="PF12796">
    <property type="entry name" value="Ank_2"/>
    <property type="match status" value="1"/>
</dbReference>
<dbReference type="PANTHER" id="PTHR24189:SF50">
    <property type="entry name" value="ANKYRIN REPEAT AND SOCS BOX PROTEIN 2"/>
    <property type="match status" value="1"/>
</dbReference>
<evidence type="ECO:0000256" key="1">
    <source>
        <dbReference type="ARBA" id="ARBA00022737"/>
    </source>
</evidence>
<dbReference type="OrthoDB" id="928522at2"/>
<dbReference type="SMART" id="SM00248">
    <property type="entry name" value="ANK"/>
    <property type="match status" value="5"/>
</dbReference>